<evidence type="ECO:0000256" key="3">
    <source>
        <dbReference type="ARBA" id="ARBA00022630"/>
    </source>
</evidence>
<evidence type="ECO:0000313" key="7">
    <source>
        <dbReference type="EMBL" id="SEF21553.1"/>
    </source>
</evidence>
<evidence type="ECO:0000256" key="2">
    <source>
        <dbReference type="ARBA" id="ARBA00010790"/>
    </source>
</evidence>
<dbReference type="GO" id="GO:0050660">
    <property type="term" value="F:flavin adenine dinucleotide binding"/>
    <property type="evidence" value="ECO:0007669"/>
    <property type="project" value="InterPro"/>
</dbReference>
<dbReference type="Pfam" id="PF00732">
    <property type="entry name" value="GMC_oxred_N"/>
    <property type="match status" value="1"/>
</dbReference>
<feature type="binding site" evidence="5">
    <location>
        <position position="196"/>
    </location>
    <ligand>
        <name>FAD</name>
        <dbReference type="ChEBI" id="CHEBI:57692"/>
    </ligand>
</feature>
<reference evidence="8" key="1">
    <citation type="submission" date="2016-10" db="EMBL/GenBank/DDBJ databases">
        <authorList>
            <person name="Varghese N."/>
            <person name="Submissions S."/>
        </authorList>
    </citation>
    <scope>NUCLEOTIDE SEQUENCE [LARGE SCALE GENOMIC DNA]</scope>
    <source>
        <strain evidence="8">DSM 44654</strain>
    </source>
</reference>
<dbReference type="Gene3D" id="3.50.50.60">
    <property type="entry name" value="FAD/NAD(P)-binding domain"/>
    <property type="match status" value="1"/>
</dbReference>
<dbReference type="GO" id="GO:0016614">
    <property type="term" value="F:oxidoreductase activity, acting on CH-OH group of donors"/>
    <property type="evidence" value="ECO:0007669"/>
    <property type="project" value="InterPro"/>
</dbReference>
<dbReference type="RefSeq" id="WP_086677370.1">
    <property type="nucleotide sequence ID" value="NZ_FNUJ01000001.1"/>
</dbReference>
<feature type="binding site" evidence="5">
    <location>
        <position position="78"/>
    </location>
    <ligand>
        <name>FAD</name>
        <dbReference type="ChEBI" id="CHEBI:57692"/>
    </ligand>
</feature>
<dbReference type="InterPro" id="IPR012132">
    <property type="entry name" value="GMC_OxRdtase"/>
</dbReference>
<dbReference type="SUPFAM" id="SSF54373">
    <property type="entry name" value="FAD-linked reductases, C-terminal domain"/>
    <property type="match status" value="1"/>
</dbReference>
<dbReference type="OrthoDB" id="9785276at2"/>
<organism evidence="7 8">
    <name type="scientific">Amycolatopsis pretoriensis</name>
    <dbReference type="NCBI Taxonomy" id="218821"/>
    <lineage>
        <taxon>Bacteria</taxon>
        <taxon>Bacillati</taxon>
        <taxon>Actinomycetota</taxon>
        <taxon>Actinomycetes</taxon>
        <taxon>Pseudonocardiales</taxon>
        <taxon>Pseudonocardiaceae</taxon>
        <taxon>Amycolatopsis</taxon>
    </lineage>
</organism>
<dbReference type="PANTHER" id="PTHR11552">
    <property type="entry name" value="GLUCOSE-METHANOL-CHOLINE GMC OXIDOREDUCTASE"/>
    <property type="match status" value="1"/>
</dbReference>
<dbReference type="PIRSF" id="PIRSF000137">
    <property type="entry name" value="Alcohol_oxidase"/>
    <property type="match status" value="1"/>
</dbReference>
<dbReference type="Gene3D" id="3.30.560.10">
    <property type="entry name" value="Glucose Oxidase, domain 3"/>
    <property type="match status" value="1"/>
</dbReference>
<dbReference type="SUPFAM" id="SSF51905">
    <property type="entry name" value="FAD/NAD(P)-binding domain"/>
    <property type="match status" value="1"/>
</dbReference>
<dbReference type="PANTHER" id="PTHR11552:SF147">
    <property type="entry name" value="CHOLINE DEHYDROGENASE, MITOCHONDRIAL"/>
    <property type="match status" value="1"/>
</dbReference>
<protein>
    <submittedName>
        <fullName evidence="7">Choline dehydrogenase</fullName>
    </submittedName>
</protein>
<dbReference type="Pfam" id="PF05199">
    <property type="entry name" value="GMC_oxred_C"/>
    <property type="match status" value="1"/>
</dbReference>
<evidence type="ECO:0000256" key="1">
    <source>
        <dbReference type="ARBA" id="ARBA00001974"/>
    </source>
</evidence>
<name>A0A1H5Q627_9PSEU</name>
<gene>
    <name evidence="7" type="ORF">SAMN05421837_101929</name>
</gene>
<dbReference type="InterPro" id="IPR000172">
    <property type="entry name" value="GMC_OxRdtase_N"/>
</dbReference>
<comment type="similarity">
    <text evidence="2">Belongs to the GMC oxidoreductase family.</text>
</comment>
<accession>A0A1H5Q627</accession>
<dbReference type="InterPro" id="IPR036188">
    <property type="entry name" value="FAD/NAD-bd_sf"/>
</dbReference>
<evidence type="ECO:0000256" key="5">
    <source>
        <dbReference type="PIRSR" id="PIRSR000137-2"/>
    </source>
</evidence>
<dbReference type="Proteomes" id="UP000198878">
    <property type="component" value="Unassembled WGS sequence"/>
</dbReference>
<keyword evidence="4 5" id="KW-0274">FAD</keyword>
<dbReference type="EMBL" id="FNUJ01000001">
    <property type="protein sequence ID" value="SEF21553.1"/>
    <property type="molecule type" value="Genomic_DNA"/>
</dbReference>
<feature type="binding site" evidence="5">
    <location>
        <position position="414"/>
    </location>
    <ligand>
        <name>substrate</name>
    </ligand>
</feature>
<evidence type="ECO:0000259" key="6">
    <source>
        <dbReference type="PROSITE" id="PS00624"/>
    </source>
</evidence>
<keyword evidence="3" id="KW-0285">Flavoprotein</keyword>
<comment type="cofactor">
    <cofactor evidence="1 5">
        <name>FAD</name>
        <dbReference type="ChEBI" id="CHEBI:57692"/>
    </cofactor>
</comment>
<proteinExistence type="inferred from homology"/>
<dbReference type="InterPro" id="IPR007867">
    <property type="entry name" value="GMC_OxRtase_C"/>
</dbReference>
<sequence>MDVIVVGAGSAGSVVARRLVDAGAAVTLLEAGGPDGNPAIHDPARAGELWHGPEDWDLYTVPQPHAGGRRLHLPRGRVLGGSHALNAMIWVRGAPADYDGWGLPGWSWADVEPVFARIEKDLLEVVPNEPLHPIQRSIVDACVSAGLPLNPDYNSGSPDGVSVEQITVRDGKRFTTWHAYGLPVASRMTVHTGALVERLVFSGSRVTGVVATIDGVVRELPADLVVLAAGALASPAILLRSGVGPADELRALGIDVVADLPGVGRNLHDHLLSPVVFTTSREVEPPVSGRSVTQVHWFWRSRPGLAVPDTQPICFSVPMYEPWMSGPPTGFSLMAGMVTPASRGSLRLAPDGSPLIDLGALSAPADFESLVASVEQCLAVGREPALASDWGARPLYPGPADDVREYVRRTAITYHHQVGTCRMGTGDDAVVDPRLAVHGLEGLVVADASVLPRVTTGNTNAPAVLVGERAARFILG</sequence>
<dbReference type="STRING" id="218821.SAMN05421837_101929"/>
<evidence type="ECO:0000313" key="8">
    <source>
        <dbReference type="Proteomes" id="UP000198878"/>
    </source>
</evidence>
<dbReference type="AlphaFoldDB" id="A0A1H5Q627"/>
<keyword evidence="8" id="KW-1185">Reference proteome</keyword>
<dbReference type="PROSITE" id="PS00624">
    <property type="entry name" value="GMC_OXRED_2"/>
    <property type="match status" value="1"/>
</dbReference>
<feature type="domain" description="Glucose-methanol-choline oxidoreductase N-terminal" evidence="6">
    <location>
        <begin position="230"/>
        <end position="244"/>
    </location>
</feature>
<evidence type="ECO:0000256" key="4">
    <source>
        <dbReference type="ARBA" id="ARBA00022827"/>
    </source>
</evidence>